<feature type="domain" description="Spt20-like SEP" evidence="3">
    <location>
        <begin position="76"/>
        <end position="174"/>
    </location>
</feature>
<proteinExistence type="inferred from homology"/>
<gene>
    <name evidence="4" type="ORF">MAR_023683</name>
</gene>
<keyword evidence="5" id="KW-1185">Reference proteome</keyword>
<evidence type="ECO:0000256" key="2">
    <source>
        <dbReference type="SAM" id="MobiDB-lite"/>
    </source>
</evidence>
<feature type="region of interest" description="Disordered" evidence="2">
    <location>
        <begin position="374"/>
        <end position="429"/>
    </location>
</feature>
<protein>
    <submittedName>
        <fullName evidence="4">SP20H-like protein</fullName>
    </submittedName>
</protein>
<feature type="compositionally biased region" description="Polar residues" evidence="2">
    <location>
        <begin position="389"/>
        <end position="408"/>
    </location>
</feature>
<feature type="compositionally biased region" description="Low complexity" evidence="2">
    <location>
        <begin position="409"/>
        <end position="424"/>
    </location>
</feature>
<dbReference type="Proteomes" id="UP001164746">
    <property type="component" value="Chromosome 3"/>
</dbReference>
<evidence type="ECO:0000313" key="5">
    <source>
        <dbReference type="Proteomes" id="UP001164746"/>
    </source>
</evidence>
<dbReference type="InterPro" id="IPR021950">
    <property type="entry name" value="Spt20"/>
</dbReference>
<dbReference type="InterPro" id="IPR046468">
    <property type="entry name" value="Spt20-like_SEP"/>
</dbReference>
<evidence type="ECO:0000256" key="1">
    <source>
        <dbReference type="ARBA" id="ARBA00009112"/>
    </source>
</evidence>
<name>A0ABY7DSJ0_MYAAR</name>
<sequence>MLRKSIHQKLLDLYIEETGKQQDDQKLQCNTHLLRKLVRREKLNCLILNLYPGNEGYSLMLRSKAGIETETCKLPYELPPFLVDVLEKAQVNVFYSGCVIVEIRDFRRATNGTFDMQYVLLKPNPQTLLCDINNLTSDGHVWTQEDLYMLEGKLLLATEEPLCLDPSPAVALVANRQQYDRNKLNTPQLKRPVKKYTQAAMNRKRKFALNFWKQKAVSLVPPDSVDVDKFARVMDKPDKRLIMENSLALVEEQVLERDGVQDKKLLAKLTIYHRPLDDAHIGELYLDHDYVEDKSKGATCRYLDQFREIFTEEGRRAVKITTQRPGQPPQVTCTQTTPTNLPVTSVPGSAMEVSPVAGMGGVGMKRTMPIQLALSIGPTGTPNPPGQAVFTQQGDGSASASSTPTVSHPQQQQQQQQQQQAAPQGGVVNINLGNSSNITGIPPNINIQNLTGLPGMNIANLQGLQNMQGGTPSMQGHQQGVISQGGSNVMSGTGMLSVPINLGPGLVQQGLKSAGQIRASSSMPLQLQFGQQGIQFVNLQQQRTTLKPGAGLQPGQTLGTMGVRPSTSIQGPLTTTILSNPGLSGGQQVLSHLSLQGKPGPGGGITTTLTPQQLVQLQPQFQIQQTFQRSGLQQATGQPTQQLQFHQILKQQPPQSPMTFGGKPKAKKRTTPTPPKQ</sequence>
<reference evidence="4" key="1">
    <citation type="submission" date="2022-11" db="EMBL/GenBank/DDBJ databases">
        <title>Centuries of genome instability and evolution in soft-shell clam transmissible cancer (bioRxiv).</title>
        <authorList>
            <person name="Hart S.F.M."/>
            <person name="Yonemitsu M.A."/>
            <person name="Giersch R.M."/>
            <person name="Beal B.F."/>
            <person name="Arriagada G."/>
            <person name="Davis B.W."/>
            <person name="Ostrander E.A."/>
            <person name="Goff S.P."/>
            <person name="Metzger M.J."/>
        </authorList>
    </citation>
    <scope>NUCLEOTIDE SEQUENCE</scope>
    <source>
        <strain evidence="4">MELC-2E11</strain>
        <tissue evidence="4">Siphon/mantle</tissue>
    </source>
</reference>
<dbReference type="Pfam" id="PF12090">
    <property type="entry name" value="Spt20_SEP"/>
    <property type="match status" value="1"/>
</dbReference>
<dbReference type="PANTHER" id="PTHR13526:SF8">
    <property type="entry name" value="TRANSCRIPTION FACTOR SPT20 HOMOLOG"/>
    <property type="match status" value="1"/>
</dbReference>
<organism evidence="4 5">
    <name type="scientific">Mya arenaria</name>
    <name type="common">Soft-shell clam</name>
    <dbReference type="NCBI Taxonomy" id="6604"/>
    <lineage>
        <taxon>Eukaryota</taxon>
        <taxon>Metazoa</taxon>
        <taxon>Spiralia</taxon>
        <taxon>Lophotrochozoa</taxon>
        <taxon>Mollusca</taxon>
        <taxon>Bivalvia</taxon>
        <taxon>Autobranchia</taxon>
        <taxon>Heteroconchia</taxon>
        <taxon>Euheterodonta</taxon>
        <taxon>Imparidentia</taxon>
        <taxon>Neoheterodontei</taxon>
        <taxon>Myida</taxon>
        <taxon>Myoidea</taxon>
        <taxon>Myidae</taxon>
        <taxon>Mya</taxon>
    </lineage>
</organism>
<accession>A0ABY7DSJ0</accession>
<evidence type="ECO:0000259" key="3">
    <source>
        <dbReference type="Pfam" id="PF12090"/>
    </source>
</evidence>
<comment type="similarity">
    <text evidence="1">Belongs to the SPT20 family.</text>
</comment>
<feature type="region of interest" description="Disordered" evidence="2">
    <location>
        <begin position="652"/>
        <end position="677"/>
    </location>
</feature>
<feature type="compositionally biased region" description="Low complexity" evidence="2">
    <location>
        <begin position="329"/>
        <end position="344"/>
    </location>
</feature>
<feature type="region of interest" description="Disordered" evidence="2">
    <location>
        <begin position="322"/>
        <end position="348"/>
    </location>
</feature>
<dbReference type="EMBL" id="CP111014">
    <property type="protein sequence ID" value="WAQ99310.1"/>
    <property type="molecule type" value="Genomic_DNA"/>
</dbReference>
<evidence type="ECO:0000313" key="4">
    <source>
        <dbReference type="EMBL" id="WAQ99310.1"/>
    </source>
</evidence>
<dbReference type="PANTHER" id="PTHR13526">
    <property type="entry name" value="TRANSCRIPTION FACTOR SPT20 HOMOLOG"/>
    <property type="match status" value="1"/>
</dbReference>